<dbReference type="Gene3D" id="3.40.960.10">
    <property type="entry name" value="VSR Endonuclease"/>
    <property type="match status" value="1"/>
</dbReference>
<sequence>MEEVNKQNQGNIELEVDVISTFSLAAQQNSYSVLRNIQIIVPECYDKPVHRNLKLRLNAIEGWLDSSEWLIDEVISGQSVKLPVKELKFPFETLFGLTEEVLLGLKFELLDDENLLLCSSEHKVSILPANFWGGESRQPDLLAAFVKPNGLYVESLVRKVALLLESSGHGRSVDGYQSNTREKPYLMLAALWNVIFQEKLAYVSPPQGFAKTGQRIRLAADISQSKMAACLDSSVLFASCIEAMGLNPVVAITSGHAFAGAWLIDEKLPILCNDDPQDIRKRVDNRDLVLFETTLVTNASPVTFEQAKDHARNLLAEDKEEEFVMVLDIGQARAQSIKPLSTIEEAKAETESVDETVELTLPEVPPLPPVRAEERVVEESPETRIDSWCRKLLDLTKRNKLLNFNDKSVCIKLYCPDIANMEDMLADGTKFKFLSTQESPYFDSERDSELFRFQTGSEIHKEYALNQLNNKILLANQPPKKVEKNAIELFRKAKNDLEESGSNTLFLALGFLKWKENPEDTRSFKAPLILIPVNLTRKSARAPIYVEQLQGEEAIFNLTLIEFLLSEHDINLNVFKDELPEDESGIDVPFIWSQVRQAVSEQKGFEVVEELVLSSFSFAKYLMWKDLRDRLDDLKENRFVQHLVESPKDAYIQSAEFVEQHQVDEAIDPAEVFTPLNCDSSQLVAVDASAKEQDFVLEGPPGTGKSETIANIIAHNIGKGRKVLFVAEKMAALNVVYKRLQKVGLDHLCLELHSNKANKKVVLEQLAQAWQSREGLNPNAWSMHVSELKDKKDKLNDYVRELHKKSQSGVSVRDAISRLALHKGKVKLNLNWPLDLSADKTLKSDLNTLNEIVLQLKIAFEDIQELDFTSFSYINATAWSNVWQSQLINKVEAWFIEFESITDKFQSALSTLGIDAPELNNKNFLALNSFYELKELVKYRDITFVLKSGFNERFELIENLALKKEKLDELISKLGSNIEVSQLLKAPISRWYSEYEAANSSWLKSLFAKWKVNKQANEFGFKKFSDLSILAELLEAKQLANDISETNGELEALGIWKGWLTTSKDLIATVEFGRKVKAKLNSALSLCNDPTEALIVIKKQFVDGRDFIENSQLEAKLDDFASSYKEFEQAHNNLLDFNVTDTSGSNLTELSQALSVIKNNQAKLKSWCEWVSAKDQANSVGLDSVEQALSQGVISSFELLEQFELAYFSWLAPLLIDDSEILREFKASTHEATIEAFRKLDEKVAEVTSDYIIALASSRVPTSEIKDAKNDRHFGVLSKEIQKKTRHIPIRALIKELGESLLELTPCMMMSPLSVAQFLPSDFRGFDLVVFDEASQMTTWDSVGSIARGRNVIIVGDPKQMPPTNFFAAGTSDAPDEEDLESILDQALAARLPLKRLMGHYRSKHETLIAFSNSKYYENSLVTYPSSETKESAVSLHRVNGLYAKGKGRNNIKEAQAVVNEITKRLLNKQQQKLSIGVVTLNTEQQRTIEDLLDDARRNNPKIEKYFHEAETREPVFVKNLESVQGDERDIIMLSLGYGPTEPEAKTMSMNFGPLNKQGGERRLNVAITRATTEVVIFSSFDSSMIDLSRTSSTAIEHLKHYLEFAERGPISLAESTSARYGVDQFDSDFEQAVANELRNMGWKVQTQVGVSKFRVDLGILHPDKPGCYIAGVECDGATYHGSPAARDRDRVRQIILESLGWNIVRLWSTDYFVDSETALKKLDLKLNEILATEREKDSLLEAEAEAEAEVLKTAANTNCKTSSAQHETSLVANTQQLTSNVLDASNYFKEEYKPRLTEIAQETLKERPGITLHTLALEIANLHGLTRTSKKQVDYIYELLKPWAGIKENSGFSPTVWLSPEDTCELIHWRGVNAFGYERNWKELAFEEALGLATFAKSNNSSNPVEEMCSELGLKRKHETTIKQFEQWLSLVE</sequence>
<keyword evidence="5" id="KW-1185">Reference proteome</keyword>
<evidence type="ECO:0000313" key="5">
    <source>
        <dbReference type="Proteomes" id="UP001156974"/>
    </source>
</evidence>
<feature type="domain" description="DNA2/NAM7 helicase-like C-terminal" evidence="2">
    <location>
        <begin position="1392"/>
        <end position="1579"/>
    </location>
</feature>
<name>A0ABT6U3I6_9GAMM</name>
<gene>
    <name evidence="4" type="ORF">MKZ47_16905</name>
</gene>
<feature type="domain" description="DNA2/NAM7 helicase helicase" evidence="1">
    <location>
        <begin position="678"/>
        <end position="808"/>
    </location>
</feature>
<feature type="domain" description="Restriction endonuclease type II-like" evidence="3">
    <location>
        <begin position="1630"/>
        <end position="1724"/>
    </location>
</feature>
<dbReference type="Gene3D" id="3.40.50.300">
    <property type="entry name" value="P-loop containing nucleotide triphosphate hydrolases"/>
    <property type="match status" value="3"/>
</dbReference>
<dbReference type="Pfam" id="PF18741">
    <property type="entry name" value="MTES_1575"/>
    <property type="match status" value="1"/>
</dbReference>
<feature type="domain" description="DNA2/NAM7 helicase helicase" evidence="1">
    <location>
        <begin position="1269"/>
        <end position="1364"/>
    </location>
</feature>
<dbReference type="InterPro" id="IPR041679">
    <property type="entry name" value="DNA2/NAM7-like_C"/>
</dbReference>
<dbReference type="PANTHER" id="PTHR10887:SF495">
    <property type="entry name" value="HELICASE SENATAXIN ISOFORM X1-RELATED"/>
    <property type="match status" value="1"/>
</dbReference>
<dbReference type="SUPFAM" id="SSF52980">
    <property type="entry name" value="Restriction endonuclease-like"/>
    <property type="match status" value="1"/>
</dbReference>
<dbReference type="PANTHER" id="PTHR10887">
    <property type="entry name" value="DNA2/NAM7 HELICASE FAMILY"/>
    <property type="match status" value="1"/>
</dbReference>
<dbReference type="InterPro" id="IPR045055">
    <property type="entry name" value="DNA2/NAM7-like"/>
</dbReference>
<dbReference type="InterPro" id="IPR011335">
    <property type="entry name" value="Restrct_endonuc-II-like"/>
</dbReference>
<dbReference type="CDD" id="cd18808">
    <property type="entry name" value="SF1_C_Upf1"/>
    <property type="match status" value="1"/>
</dbReference>
<protein>
    <submittedName>
        <fullName evidence="4">DUF4011 domain-containing protein</fullName>
    </submittedName>
</protein>
<dbReference type="Pfam" id="PF13195">
    <property type="entry name" value="DUF4011"/>
    <property type="match status" value="1"/>
</dbReference>
<dbReference type="InterPro" id="IPR041677">
    <property type="entry name" value="DNA2/NAM7_AAA_11"/>
</dbReference>
<evidence type="ECO:0000259" key="1">
    <source>
        <dbReference type="Pfam" id="PF13086"/>
    </source>
</evidence>
<reference evidence="4 5" key="1">
    <citation type="submission" date="2022-02" db="EMBL/GenBank/DDBJ databases">
        <title>Genome analysis of Beneficial Microorganisms for Coral consortium from Pocillopora damicornis.</title>
        <authorList>
            <person name="Rosado P.M."/>
            <person name="Cardoso P.M."/>
            <person name="Rosado J.G."/>
            <person name="Schultz J."/>
            <person name="Rocha U."/>
            <person name="Costa T.K."/>
            <person name="Peixoto R.S."/>
        </authorList>
    </citation>
    <scope>NUCLEOTIDE SEQUENCE [LARGE SCALE GENOMIC DNA]</scope>
    <source>
        <strain evidence="4 5">BMC5</strain>
    </source>
</reference>
<dbReference type="Pfam" id="PF13087">
    <property type="entry name" value="AAA_12"/>
    <property type="match status" value="1"/>
</dbReference>
<organism evidence="4 5">
    <name type="scientific">Pseudoalteromonas shioyasakiensis</name>
    <dbReference type="NCBI Taxonomy" id="1190813"/>
    <lineage>
        <taxon>Bacteria</taxon>
        <taxon>Pseudomonadati</taxon>
        <taxon>Pseudomonadota</taxon>
        <taxon>Gammaproteobacteria</taxon>
        <taxon>Alteromonadales</taxon>
        <taxon>Pseudoalteromonadaceae</taxon>
        <taxon>Pseudoalteromonas</taxon>
    </lineage>
</organism>
<dbReference type="Proteomes" id="UP001156974">
    <property type="component" value="Unassembled WGS sequence"/>
</dbReference>
<accession>A0ABT6U3I6</accession>
<dbReference type="RefSeq" id="WP_175083069.1">
    <property type="nucleotide sequence ID" value="NZ_JAKUMG010000012.1"/>
</dbReference>
<dbReference type="SUPFAM" id="SSF52540">
    <property type="entry name" value="P-loop containing nucleoside triphosphate hydrolases"/>
    <property type="match status" value="1"/>
</dbReference>
<dbReference type="InterPro" id="IPR025103">
    <property type="entry name" value="DUF4011"/>
</dbReference>
<dbReference type="InterPro" id="IPR047187">
    <property type="entry name" value="SF1_C_Upf1"/>
</dbReference>
<dbReference type="EMBL" id="JAKUMG010000012">
    <property type="protein sequence ID" value="MDI4670753.1"/>
    <property type="molecule type" value="Genomic_DNA"/>
</dbReference>
<evidence type="ECO:0000259" key="2">
    <source>
        <dbReference type="Pfam" id="PF13087"/>
    </source>
</evidence>
<evidence type="ECO:0000259" key="3">
    <source>
        <dbReference type="Pfam" id="PF18741"/>
    </source>
</evidence>
<evidence type="ECO:0000313" key="4">
    <source>
        <dbReference type="EMBL" id="MDI4670753.1"/>
    </source>
</evidence>
<dbReference type="InterPro" id="IPR027417">
    <property type="entry name" value="P-loop_NTPase"/>
</dbReference>
<proteinExistence type="predicted"/>
<dbReference type="Pfam" id="PF13086">
    <property type="entry name" value="AAA_11"/>
    <property type="match status" value="2"/>
</dbReference>
<comment type="caution">
    <text evidence="4">The sequence shown here is derived from an EMBL/GenBank/DDBJ whole genome shotgun (WGS) entry which is preliminary data.</text>
</comment>
<dbReference type="InterPro" id="IPR049468">
    <property type="entry name" value="Restrct_endonuc-II-like_dom"/>
</dbReference>